<protein>
    <submittedName>
        <fullName evidence="2">RHS repeat-associated core domain-containing protein</fullName>
    </submittedName>
</protein>
<accession>A0ABX8NEI4</accession>
<evidence type="ECO:0000313" key="3">
    <source>
        <dbReference type="Proteomes" id="UP001046350"/>
    </source>
</evidence>
<dbReference type="RefSeq" id="WP_217843317.1">
    <property type="nucleotide sequence ID" value="NZ_CP077076.1"/>
</dbReference>
<proteinExistence type="predicted"/>
<dbReference type="EMBL" id="CP077076">
    <property type="protein sequence ID" value="QXH53923.1"/>
    <property type="molecule type" value="Genomic_DNA"/>
</dbReference>
<dbReference type="Proteomes" id="UP001046350">
    <property type="component" value="Chromosome"/>
</dbReference>
<dbReference type="NCBIfam" id="TIGR03696">
    <property type="entry name" value="Rhs_assc_core"/>
    <property type="match status" value="1"/>
</dbReference>
<reference evidence="2" key="1">
    <citation type="journal article" date="2021" name="Microorganisms">
        <title>The Ever-Expanding Pseudomonas Genus: Description of 43 New Species and Partition of the Pseudomonas putida Group.</title>
        <authorList>
            <person name="Girard L."/>
            <person name="Lood C."/>
            <person name="Hofte M."/>
            <person name="Vandamme P."/>
            <person name="Rokni-Zadeh H."/>
            <person name="van Noort V."/>
            <person name="Lavigne R."/>
            <person name="De Mot R."/>
        </authorList>
    </citation>
    <scope>NUCLEOTIDE SEQUENCE</scope>
    <source>
        <strain evidence="2">COW40</strain>
    </source>
</reference>
<organism evidence="2 3">
    <name type="scientific">Pseudomonas fakonensis</name>
    <dbReference type="NCBI Taxonomy" id="2842355"/>
    <lineage>
        <taxon>Bacteria</taxon>
        <taxon>Pseudomonadati</taxon>
        <taxon>Pseudomonadota</taxon>
        <taxon>Gammaproteobacteria</taxon>
        <taxon>Pseudomonadales</taxon>
        <taxon>Pseudomonadaceae</taxon>
        <taxon>Pseudomonas</taxon>
    </lineage>
</organism>
<gene>
    <name evidence="2" type="ORF">KSS94_12735</name>
</gene>
<evidence type="ECO:0000313" key="2">
    <source>
        <dbReference type="EMBL" id="QXH53923.1"/>
    </source>
</evidence>
<feature type="compositionally biased region" description="Low complexity" evidence="1">
    <location>
        <begin position="155"/>
        <end position="165"/>
    </location>
</feature>
<keyword evidence="3" id="KW-1185">Reference proteome</keyword>
<sequence>MKNIFYQRQHPVTHVDADAQLRYVYAAGQAFAMRSSAQGTDASLLKTDQAATVLAVHQGLLLHTQKFDAYGYMCDARMPLGFNGQVVDRLTGGYLLGNGYRLYAPALKRFLRADQHSPFGKGGINAYMYCAADPVNRSDPSGRMWLFRRGSLSSSASGLANRRGSLPSPISASRQASPPANPMTSMAREIAGNQLDNLLQAPFNRAYYETEAPVDFWHALMQKDNLNRQQFDVLMSVREYALRESGAAWQISVQLGLPTQSRWRVNVRAAISGPDFATNFNSRMSSLYSLSAEEAFDHASRALNNYVRPPMNWPVLNDADAIRREVR</sequence>
<evidence type="ECO:0000256" key="1">
    <source>
        <dbReference type="SAM" id="MobiDB-lite"/>
    </source>
</evidence>
<feature type="region of interest" description="Disordered" evidence="1">
    <location>
        <begin position="155"/>
        <end position="183"/>
    </location>
</feature>
<name>A0ABX8NEI4_9PSED</name>
<dbReference type="InterPro" id="IPR022385">
    <property type="entry name" value="Rhs_assc_core"/>
</dbReference>
<feature type="compositionally biased region" description="Polar residues" evidence="1">
    <location>
        <begin position="168"/>
        <end position="183"/>
    </location>
</feature>